<keyword evidence="1" id="KW-0812">Transmembrane</keyword>
<keyword evidence="1" id="KW-1133">Transmembrane helix</keyword>
<name>A0A2S0P7L2_9NEIS</name>
<dbReference type="OrthoDB" id="8687748at2"/>
<dbReference type="Pfam" id="PF15956">
    <property type="entry name" value="DUF4760"/>
    <property type="match status" value="1"/>
</dbReference>
<evidence type="ECO:0000256" key="1">
    <source>
        <dbReference type="SAM" id="Phobius"/>
    </source>
</evidence>
<keyword evidence="3" id="KW-1185">Reference proteome</keyword>
<proteinExistence type="predicted"/>
<dbReference type="EMBL" id="CP028519">
    <property type="protein sequence ID" value="AVY93321.1"/>
    <property type="molecule type" value="Genomic_DNA"/>
</dbReference>
<keyword evidence="1" id="KW-0472">Membrane</keyword>
<dbReference type="InterPro" id="IPR031876">
    <property type="entry name" value="DUF4760"/>
</dbReference>
<accession>A0A2S0P7L2</accession>
<dbReference type="RefSeq" id="WP_084299787.1">
    <property type="nucleotide sequence ID" value="NZ_CALFSO010000071.1"/>
</dbReference>
<gene>
    <name evidence="2" type="ORF">DAI18_04130</name>
</gene>
<protein>
    <submittedName>
        <fullName evidence="2">DUF4760 domain-containing protein</fullName>
    </submittedName>
</protein>
<sequence length="195" mass="22154">MSSSRATDVALYLGETLGFWLHTGAVFLSAVATAGLCLYAARQLRLLRIQSDRNEVQARRRATVDVVINENRDAELKAARAVFAGMHEDQVNFTPFACRDLVDHAEQNRTILAVLNQYEFIAAGIREGAFDEGVYKRMKRSLLIRDWDALAPYVVELRRQSRRNRLFAEMEWLANRWRDEPVTDPPHGGACCQSV</sequence>
<dbReference type="KEGG" id="maer:DAI18_04130"/>
<dbReference type="Proteomes" id="UP000244173">
    <property type="component" value="Chromosome"/>
</dbReference>
<evidence type="ECO:0000313" key="2">
    <source>
        <dbReference type="EMBL" id="AVY93321.1"/>
    </source>
</evidence>
<feature type="transmembrane region" description="Helical" evidence="1">
    <location>
        <begin position="20"/>
        <end position="41"/>
    </location>
</feature>
<dbReference type="AlphaFoldDB" id="A0A2S0P7L2"/>
<evidence type="ECO:0000313" key="3">
    <source>
        <dbReference type="Proteomes" id="UP000244173"/>
    </source>
</evidence>
<reference evidence="2 3" key="1">
    <citation type="submission" date="2018-04" db="EMBL/GenBank/DDBJ databases">
        <title>Denitrifier Microvirgula.</title>
        <authorList>
            <person name="Anderson E."/>
            <person name="Jang J."/>
            <person name="Ishii S."/>
        </authorList>
    </citation>
    <scope>NUCLEOTIDE SEQUENCE [LARGE SCALE GENOMIC DNA]</scope>
    <source>
        <strain evidence="2 3">BE2.4</strain>
    </source>
</reference>
<organism evidence="2 3">
    <name type="scientific">Microvirgula aerodenitrificans</name>
    <dbReference type="NCBI Taxonomy" id="57480"/>
    <lineage>
        <taxon>Bacteria</taxon>
        <taxon>Pseudomonadati</taxon>
        <taxon>Pseudomonadota</taxon>
        <taxon>Betaproteobacteria</taxon>
        <taxon>Neisseriales</taxon>
        <taxon>Aquaspirillaceae</taxon>
        <taxon>Microvirgula</taxon>
    </lineage>
</organism>